<gene>
    <name evidence="1" type="ORF">QWI16_13255</name>
</gene>
<name>A0ABT8TKG9_9GAMM</name>
<accession>A0ABT8TKG9</accession>
<dbReference type="Proteomes" id="UP001168380">
    <property type="component" value="Unassembled WGS sequence"/>
</dbReference>
<comment type="caution">
    <text evidence="1">The sequence shown here is derived from an EMBL/GenBank/DDBJ whole genome shotgun (WGS) entry which is preliminary data.</text>
</comment>
<proteinExistence type="predicted"/>
<dbReference type="EMBL" id="JAULRT010000060">
    <property type="protein sequence ID" value="MDO3383141.1"/>
    <property type="molecule type" value="Genomic_DNA"/>
</dbReference>
<organism evidence="1 2">
    <name type="scientific">Gilvimarinus algae</name>
    <dbReference type="NCBI Taxonomy" id="3058037"/>
    <lineage>
        <taxon>Bacteria</taxon>
        <taxon>Pseudomonadati</taxon>
        <taxon>Pseudomonadota</taxon>
        <taxon>Gammaproteobacteria</taxon>
        <taxon>Cellvibrionales</taxon>
        <taxon>Cellvibrionaceae</taxon>
        <taxon>Gilvimarinus</taxon>
    </lineage>
</organism>
<evidence type="ECO:0000313" key="1">
    <source>
        <dbReference type="EMBL" id="MDO3383141.1"/>
    </source>
</evidence>
<evidence type="ECO:0000313" key="2">
    <source>
        <dbReference type="Proteomes" id="UP001168380"/>
    </source>
</evidence>
<reference evidence="1" key="1">
    <citation type="submission" date="2023-07" db="EMBL/GenBank/DDBJ databases">
        <title>Gilvimarinus algae sp. nov., isolated from the surface of Kelp.</title>
        <authorList>
            <person name="Sun Y.Y."/>
            <person name="Gong Y."/>
            <person name="Du Z.J."/>
        </authorList>
    </citation>
    <scope>NUCLEOTIDE SEQUENCE</scope>
    <source>
        <strain evidence="1">SDUM040014</strain>
    </source>
</reference>
<keyword evidence="2" id="KW-1185">Reference proteome</keyword>
<protein>
    <submittedName>
        <fullName evidence="1">Uncharacterized protein</fullName>
    </submittedName>
</protein>
<sequence>MNKKLLTKNFLALEKVFFHFYLLSISDTNKSAFLSASTQCKSILNLIDEDDYEKATQEWYTLMHFSDDSVPISEEYLEKYTPLKQRIINSGLQ</sequence>
<dbReference type="RefSeq" id="WP_302713869.1">
    <property type="nucleotide sequence ID" value="NZ_JAULRT010000060.1"/>
</dbReference>